<dbReference type="EMBL" id="CAJVPW010038374">
    <property type="protein sequence ID" value="CAG8742075.1"/>
    <property type="molecule type" value="Genomic_DNA"/>
</dbReference>
<keyword evidence="2" id="KW-1185">Reference proteome</keyword>
<dbReference type="Proteomes" id="UP000789366">
    <property type="component" value="Unassembled WGS sequence"/>
</dbReference>
<proteinExistence type="predicted"/>
<comment type="caution">
    <text evidence="1">The sequence shown here is derived from an EMBL/GenBank/DDBJ whole genome shotgun (WGS) entry which is preliminary data.</text>
</comment>
<name>A0ACA9QCC4_9GLOM</name>
<organism evidence="1 2">
    <name type="scientific">Cetraspora pellucida</name>
    <dbReference type="NCBI Taxonomy" id="1433469"/>
    <lineage>
        <taxon>Eukaryota</taxon>
        <taxon>Fungi</taxon>
        <taxon>Fungi incertae sedis</taxon>
        <taxon>Mucoromycota</taxon>
        <taxon>Glomeromycotina</taxon>
        <taxon>Glomeromycetes</taxon>
        <taxon>Diversisporales</taxon>
        <taxon>Gigasporaceae</taxon>
        <taxon>Cetraspora</taxon>
    </lineage>
</organism>
<feature type="non-terminal residue" evidence="1">
    <location>
        <position position="50"/>
    </location>
</feature>
<reference evidence="1" key="1">
    <citation type="submission" date="2021-06" db="EMBL/GenBank/DDBJ databases">
        <authorList>
            <person name="Kallberg Y."/>
            <person name="Tangrot J."/>
            <person name="Rosling A."/>
        </authorList>
    </citation>
    <scope>NUCLEOTIDE SEQUENCE</scope>
    <source>
        <strain evidence="1">28 12/20/2015</strain>
    </source>
</reference>
<gene>
    <name evidence="1" type="ORF">SPELUC_LOCUS13882</name>
</gene>
<sequence length="50" mass="5882">ILALNHQPPLIQTRRRTGENPTLKRDIFQIIDTGTFWTNLKTIAEILYPY</sequence>
<accession>A0ACA9QCC4</accession>
<protein>
    <submittedName>
        <fullName evidence="1">9909_t:CDS:1</fullName>
    </submittedName>
</protein>
<evidence type="ECO:0000313" key="1">
    <source>
        <dbReference type="EMBL" id="CAG8742075.1"/>
    </source>
</evidence>
<evidence type="ECO:0000313" key="2">
    <source>
        <dbReference type="Proteomes" id="UP000789366"/>
    </source>
</evidence>
<feature type="non-terminal residue" evidence="1">
    <location>
        <position position="1"/>
    </location>
</feature>